<accession>W7TNJ5</accession>
<dbReference type="EMBL" id="AZIL01002345">
    <property type="protein sequence ID" value="EWM21951.1"/>
    <property type="molecule type" value="Genomic_DNA"/>
</dbReference>
<dbReference type="PANTHER" id="PTHR19211:SF14">
    <property type="entry name" value="ATP-BINDING CASSETTE SUB-FAMILY F MEMBER 1"/>
    <property type="match status" value="1"/>
</dbReference>
<dbReference type="InterPro" id="IPR003439">
    <property type="entry name" value="ABC_transporter-like_ATP-bd"/>
</dbReference>
<dbReference type="SUPFAM" id="SSF52540">
    <property type="entry name" value="P-loop containing nucleoside triphosphate hydrolases"/>
    <property type="match status" value="2"/>
</dbReference>
<feature type="region of interest" description="Disordered" evidence="4">
    <location>
        <begin position="339"/>
        <end position="384"/>
    </location>
</feature>
<dbReference type="PROSITE" id="PS50893">
    <property type="entry name" value="ABC_TRANSPORTER_2"/>
    <property type="match status" value="2"/>
</dbReference>
<organism evidence="6 7">
    <name type="scientific">Nannochloropsis gaditana</name>
    <dbReference type="NCBI Taxonomy" id="72520"/>
    <lineage>
        <taxon>Eukaryota</taxon>
        <taxon>Sar</taxon>
        <taxon>Stramenopiles</taxon>
        <taxon>Ochrophyta</taxon>
        <taxon>Eustigmatophyceae</taxon>
        <taxon>Eustigmatales</taxon>
        <taxon>Monodopsidaceae</taxon>
        <taxon>Nannochloropsis</taxon>
    </lineage>
</organism>
<evidence type="ECO:0000313" key="6">
    <source>
        <dbReference type="EMBL" id="EWM21951.1"/>
    </source>
</evidence>
<feature type="domain" description="ABC transporter" evidence="5">
    <location>
        <begin position="409"/>
        <end position="626"/>
    </location>
</feature>
<dbReference type="InterPro" id="IPR050611">
    <property type="entry name" value="ABCF"/>
</dbReference>
<evidence type="ECO:0000256" key="1">
    <source>
        <dbReference type="ARBA" id="ARBA00022737"/>
    </source>
</evidence>
<gene>
    <name evidence="6" type="ORF">Naga_100157g11</name>
</gene>
<dbReference type="InterPro" id="IPR032781">
    <property type="entry name" value="ABC_tran_Xtn"/>
</dbReference>
<dbReference type="Gene3D" id="3.40.50.300">
    <property type="entry name" value="P-loop containing nucleotide triphosphate hydrolases"/>
    <property type="match status" value="2"/>
</dbReference>
<dbReference type="CDD" id="cd03221">
    <property type="entry name" value="ABCF_EF-3"/>
    <property type="match status" value="2"/>
</dbReference>
<dbReference type="Pfam" id="PF00005">
    <property type="entry name" value="ABC_tran"/>
    <property type="match status" value="2"/>
</dbReference>
<evidence type="ECO:0000259" key="5">
    <source>
        <dbReference type="PROSITE" id="PS50893"/>
    </source>
</evidence>
<evidence type="ECO:0000313" key="7">
    <source>
        <dbReference type="Proteomes" id="UP000019335"/>
    </source>
</evidence>
<proteinExistence type="predicted"/>
<dbReference type="PROSITE" id="PS00211">
    <property type="entry name" value="ABC_TRANSPORTER_1"/>
    <property type="match status" value="2"/>
</dbReference>
<protein>
    <submittedName>
        <fullName evidence="6">Atp-binding cassette sub-family f member 1</fullName>
    </submittedName>
</protein>
<reference evidence="6 7" key="1">
    <citation type="journal article" date="2014" name="Mol. Plant">
        <title>Chromosome Scale Genome Assembly and Transcriptome Profiling of Nannochloropsis gaditana in Nitrogen Depletion.</title>
        <authorList>
            <person name="Corteggiani Carpinelli E."/>
            <person name="Telatin A."/>
            <person name="Vitulo N."/>
            <person name="Forcato C."/>
            <person name="D'Angelo M."/>
            <person name="Schiavon R."/>
            <person name="Vezzi A."/>
            <person name="Giacometti G.M."/>
            <person name="Morosinotto T."/>
            <person name="Valle G."/>
        </authorList>
    </citation>
    <scope>NUCLEOTIDE SEQUENCE [LARGE SCALE GENOMIC DNA]</scope>
    <source>
        <strain evidence="6 7">B-31</strain>
    </source>
</reference>
<dbReference type="FunFam" id="3.40.50.300:FF:000104">
    <property type="entry name" value="ATP-binding cassette sub-family F member 3"/>
    <property type="match status" value="1"/>
</dbReference>
<keyword evidence="2" id="KW-0547">Nucleotide-binding</keyword>
<keyword evidence="1" id="KW-0677">Repeat</keyword>
<dbReference type="NCBIfam" id="NF000355">
    <property type="entry name" value="ribo_prot_ABC_F"/>
    <property type="match status" value="1"/>
</dbReference>
<keyword evidence="3 6" id="KW-0067">ATP-binding</keyword>
<dbReference type="GO" id="GO:0016887">
    <property type="term" value="F:ATP hydrolysis activity"/>
    <property type="evidence" value="ECO:0007669"/>
    <property type="project" value="InterPro"/>
</dbReference>
<comment type="caution">
    <text evidence="6">The sequence shown here is derived from an EMBL/GenBank/DDBJ whole genome shotgun (WGS) entry which is preliminary data.</text>
</comment>
<evidence type="ECO:0000256" key="3">
    <source>
        <dbReference type="ARBA" id="ARBA00022840"/>
    </source>
</evidence>
<evidence type="ECO:0000256" key="2">
    <source>
        <dbReference type="ARBA" id="ARBA00022741"/>
    </source>
</evidence>
<sequence>MGGGRWGGGIEQVVRDLKEKLADSSLSGKARKRLEKDLGAAEREQEYQKAAIKASAEGGQFACSQAAVNENDPQWQNALDIKVPDFSISAHNKELFHNSSLSIAHGRRYGFVGPNGQGKTTLLKMIASRDLKIPPRIDVLYVEQEVVADATPAVEAVMRADKERWALVQEEKALLAALEQGPDEDKDARLAEVYEAMATIGADGAEAKARRILYGLGFDEGMQVKPTQNFSGGWRMRISLARALFLEPTLLMLDEPTNHLDLNAVIWLDDYLQKWKKTLLVVSHDQDFLNSVCDEILHLNAKKIVQYKGNYDDFKEMEEQKRKEQQRAWEKQEKTLRALKAQGQSKNKAEQTAKAKGGGRETGGAKKKKGDAVATGQESSEVKTLIERPREYTVRLEFPDVARLSPPVVEVKDVAFRYPNSPWIFDKLNFGMDLDSRICIVGPNGSGKSTLLKLVTGALEPTKGEIRRNSKLRMGIYNQHFVDRLPMDKSPIEYLRSLFPDETYQSVRNVLGRYGLQGHAHEIPIRDLSGGQKARVVFVELSLMAPHILFLDEPTNNLDIETIDALCEAINEFNGGVVLVSHDARLIEASGCRVWIVGENRDVVQFPGEFEDYKKELLDKMEAHMAEEERRKEALALARKEKLAGRQVGAGRAKK</sequence>
<dbReference type="PANTHER" id="PTHR19211">
    <property type="entry name" value="ATP-BINDING TRANSPORT PROTEIN-RELATED"/>
    <property type="match status" value="1"/>
</dbReference>
<dbReference type="AlphaFoldDB" id="W7TNJ5"/>
<dbReference type="FunFam" id="3.40.50.300:FF:000011">
    <property type="entry name" value="Putative ABC transporter ATP-binding component"/>
    <property type="match status" value="1"/>
</dbReference>
<dbReference type="Pfam" id="PF12848">
    <property type="entry name" value="ABC_tran_Xtn"/>
    <property type="match status" value="1"/>
</dbReference>
<dbReference type="InterPro" id="IPR027417">
    <property type="entry name" value="P-loop_NTPase"/>
</dbReference>
<dbReference type="GO" id="GO:0005524">
    <property type="term" value="F:ATP binding"/>
    <property type="evidence" value="ECO:0007669"/>
    <property type="project" value="UniProtKB-KW"/>
</dbReference>
<keyword evidence="7" id="KW-1185">Reference proteome</keyword>
<dbReference type="Proteomes" id="UP000019335">
    <property type="component" value="Unassembled WGS sequence"/>
</dbReference>
<evidence type="ECO:0000256" key="4">
    <source>
        <dbReference type="SAM" id="MobiDB-lite"/>
    </source>
</evidence>
<feature type="domain" description="ABC transporter" evidence="5">
    <location>
        <begin position="81"/>
        <end position="326"/>
    </location>
</feature>
<dbReference type="InterPro" id="IPR003593">
    <property type="entry name" value="AAA+_ATPase"/>
</dbReference>
<dbReference type="SMART" id="SM00382">
    <property type="entry name" value="AAA"/>
    <property type="match status" value="2"/>
</dbReference>
<name>W7TNJ5_9STRA</name>
<dbReference type="OrthoDB" id="2110130at2759"/>
<dbReference type="InterPro" id="IPR017871">
    <property type="entry name" value="ABC_transporter-like_CS"/>
</dbReference>